<evidence type="ECO:0000256" key="2">
    <source>
        <dbReference type="SAM" id="MobiDB-lite"/>
    </source>
</evidence>
<proteinExistence type="predicted"/>
<dbReference type="OrthoDB" id="270720at2759"/>
<name>A0A812TG93_9DINO</name>
<evidence type="ECO:0000313" key="4">
    <source>
        <dbReference type="Proteomes" id="UP000604046"/>
    </source>
</evidence>
<dbReference type="Proteomes" id="UP000604046">
    <property type="component" value="Unassembled WGS sequence"/>
</dbReference>
<sequence>MSLCILADGLGVGADLQHAALQTWVRPSHEVSAAWLVRDSQIQGPHPGFTVSEGSQLWIHQPWGTAMPDEASKQQLIQELVSRWSPPAAWANNETLAVESVVWQMLRRWRLFTSRELLDQSCEWAGYFRANSFVNTGAIRSVLQTLTKKAGWSDNMPIILGRGIVAEQHGVTMPVLSWGADVLEVVWASRGLLLNRAALRQMSRVAANWNGVAELAAKLSRQFWSQMPVLITGLLYAFAGDGQMQGLVEFAFAASLRSFKKTLKVRWMPESSERFLEGNLLLERFAFRVAAATFAWSKKDWSTAGMPKPGRTPRSRRLRRHLHHKKLAQGQTRFRASCLQRDASTTSCVGMLPQCVLVLHPVRSSTMMRDMQQIVPRTTCLAAVDLRTREGVPLVSPTSKNPQEIGEGMKGWLHGLRATVRRGQLYMLGSKWTQPGTPRRSDSATSPWCACVKRNRRVLSRLVSFSWSRGADHELVARGAQTPCPQLRFAPRLPSMWKRRLSRPPALHDDEWMRGPAGQIRLRQPVTILLSLPNSGTTWIMKVLENAQQKKGCFSGSSDILHPNCNSLLTKELSKIAGAPEDESWPNIFGYPVPAAMDLLLELATEQINIETLEEVQAMRLSGYTAAGEALPSELVWPWKGSVSRTYDVTRVGLLLTKEIINVFQVSKHLEWRQRSGHRPALTAFGLYRHRSHCFPMSEASAKISKESWYQRILHAFELADFADDAAMRGLQHWWLSRANSVGGRGGPSGLVFAHLAAWFPLLRAQPFGLCILDYARLMLLDGVQLHRYLNHSLPGQLLRDPGAEIMTKTVIAQRFSNPAAFFAERESSYYKLGAEPFALAAIAEMRRLDPHVDLSLLEPSDMVGQVGQVILSSMRNEFIRACKMGDEVEEGEPKYQPAREFLKECLSIVCLHSFHFLLALCLVIDNDARSCRHVEVASLPSVVLPISDESCEDGSQKFTGQGKALYLTGDTYDGTYVEGLRAGKGLYVFKKTGDSYEGKYEENRKHGFGKMTYRNNVGEEEDADPPDENAPPRGGTYLGNFTAGLRGCLANASPEAPADGTFTYVNGDAYAGQWREGKKHGNGTYTFAKDGTQLIGEWEDGKIVSGKWVFPNGTFYCGKFRYNKPYGKGVWVFKNGNQLAGDYLQKEQATEDEPAEETEAAKRGVETPQRILSQPLCERLRRFFGRGSSHGSCLLACLLACLLQYDIVR</sequence>
<evidence type="ECO:0000313" key="3">
    <source>
        <dbReference type="EMBL" id="CAE7519730.1"/>
    </source>
</evidence>
<dbReference type="SUPFAM" id="SSF82185">
    <property type="entry name" value="Histone H3 K4-specific methyltransferase SET7/9 N-terminal domain"/>
    <property type="match status" value="2"/>
</dbReference>
<protein>
    <submittedName>
        <fullName evidence="3">Rsph1 protein</fullName>
    </submittedName>
</protein>
<gene>
    <name evidence="3" type="primary">rsph1</name>
    <name evidence="3" type="ORF">SNAT2548_LOCUS29086</name>
</gene>
<comment type="caution">
    <text evidence="3">The sequence shown here is derived from an EMBL/GenBank/DDBJ whole genome shotgun (WGS) entry which is preliminary data.</text>
</comment>
<dbReference type="InterPro" id="IPR003409">
    <property type="entry name" value="MORN"/>
</dbReference>
<organism evidence="3 4">
    <name type="scientific">Symbiodinium natans</name>
    <dbReference type="NCBI Taxonomy" id="878477"/>
    <lineage>
        <taxon>Eukaryota</taxon>
        <taxon>Sar</taxon>
        <taxon>Alveolata</taxon>
        <taxon>Dinophyceae</taxon>
        <taxon>Suessiales</taxon>
        <taxon>Symbiodiniaceae</taxon>
        <taxon>Symbiodinium</taxon>
    </lineage>
</organism>
<dbReference type="Gene3D" id="2.20.110.10">
    <property type="entry name" value="Histone H3 K4-specific methyltransferase SET7/9 N-terminal domain"/>
    <property type="match status" value="1"/>
</dbReference>
<feature type="region of interest" description="Disordered" evidence="2">
    <location>
        <begin position="1148"/>
        <end position="1167"/>
    </location>
</feature>
<dbReference type="EMBL" id="CAJNDS010002544">
    <property type="protein sequence ID" value="CAE7519730.1"/>
    <property type="molecule type" value="Genomic_DNA"/>
</dbReference>
<dbReference type="PANTHER" id="PTHR43215">
    <property type="entry name" value="RADIAL SPOKE HEAD 1 HOMOLOG"/>
    <property type="match status" value="1"/>
</dbReference>
<dbReference type="PANTHER" id="PTHR43215:SF14">
    <property type="entry name" value="RADIAL SPOKE HEAD 1 HOMOLOG"/>
    <property type="match status" value="1"/>
</dbReference>
<keyword evidence="4" id="KW-1185">Reference proteome</keyword>
<keyword evidence="1" id="KW-0677">Repeat</keyword>
<accession>A0A812TG93</accession>
<evidence type="ECO:0000256" key="1">
    <source>
        <dbReference type="ARBA" id="ARBA00022737"/>
    </source>
</evidence>
<dbReference type="Pfam" id="PF02493">
    <property type="entry name" value="MORN"/>
    <property type="match status" value="5"/>
</dbReference>
<reference evidence="3" key="1">
    <citation type="submission" date="2021-02" db="EMBL/GenBank/DDBJ databases">
        <authorList>
            <person name="Dougan E. K."/>
            <person name="Rhodes N."/>
            <person name="Thang M."/>
            <person name="Chan C."/>
        </authorList>
    </citation>
    <scope>NUCLEOTIDE SEQUENCE</scope>
</reference>
<dbReference type="AlphaFoldDB" id="A0A812TG93"/>
<dbReference type="SMART" id="SM00698">
    <property type="entry name" value="MORN"/>
    <property type="match status" value="4"/>
</dbReference>